<dbReference type="Gene3D" id="3.40.50.970">
    <property type="match status" value="1"/>
</dbReference>
<evidence type="ECO:0000256" key="2">
    <source>
        <dbReference type="ARBA" id="ARBA00006936"/>
    </source>
</evidence>
<dbReference type="GO" id="GO:0045252">
    <property type="term" value="C:oxoglutarate dehydrogenase complex"/>
    <property type="evidence" value="ECO:0007669"/>
    <property type="project" value="TreeGrafter"/>
</dbReference>
<dbReference type="Gene3D" id="3.40.50.11610">
    <property type="entry name" value="Multifunctional 2-oxoglutarate metabolism enzyme, C-terminal domain"/>
    <property type="match status" value="1"/>
</dbReference>
<comment type="function">
    <text evidence="6">The 2-oxoglutarate dehydrogenase complex catalyzes the overall conversion of 2-oxoglutarate to succinyl-CoA and CO(2). It contains multiple copies of three enzymatic components: 2-oxoglutarate dehydrogenase (E1), dihydrolipoamide succinyltransferase (E2) and lipoamide dehydrogenase (E3).</text>
</comment>
<dbReference type="GO" id="GO:0006099">
    <property type="term" value="P:tricarboxylic acid cycle"/>
    <property type="evidence" value="ECO:0007669"/>
    <property type="project" value="TreeGrafter"/>
</dbReference>
<dbReference type="FunCoup" id="A0A0V0QRX3">
    <property type="interactions" value="178"/>
</dbReference>
<feature type="domain" description="Transketolase-like pyrimidine-binding" evidence="9">
    <location>
        <begin position="618"/>
        <end position="834"/>
    </location>
</feature>
<evidence type="ECO:0000256" key="4">
    <source>
        <dbReference type="ARBA" id="ARBA00023002"/>
    </source>
</evidence>
<keyword evidence="4" id="KW-0560">Oxidoreductase</keyword>
<dbReference type="GO" id="GO:0004591">
    <property type="term" value="F:oxoglutarate dehydrogenase (succinyl-transferring) activity"/>
    <property type="evidence" value="ECO:0007669"/>
    <property type="project" value="UniProtKB-EC"/>
</dbReference>
<dbReference type="FunFam" id="3.40.50.12470:FF:000003">
    <property type="entry name" value="2-oxoglutarate dehydrogenase E1 component"/>
    <property type="match status" value="1"/>
</dbReference>
<organism evidence="10 11">
    <name type="scientific">Pseudocohnilembus persalinus</name>
    <name type="common">Ciliate</name>
    <dbReference type="NCBI Taxonomy" id="266149"/>
    <lineage>
        <taxon>Eukaryota</taxon>
        <taxon>Sar</taxon>
        <taxon>Alveolata</taxon>
        <taxon>Ciliophora</taxon>
        <taxon>Intramacronucleata</taxon>
        <taxon>Oligohymenophorea</taxon>
        <taxon>Scuticociliatia</taxon>
        <taxon>Philasterida</taxon>
        <taxon>Pseudocohnilembidae</taxon>
        <taxon>Pseudocohnilembus</taxon>
    </lineage>
</organism>
<dbReference type="InterPro" id="IPR005475">
    <property type="entry name" value="Transketolase-like_Pyr-bd"/>
</dbReference>
<accession>A0A0V0QRX3</accession>
<evidence type="ECO:0000256" key="5">
    <source>
        <dbReference type="ARBA" id="ARBA00023052"/>
    </source>
</evidence>
<dbReference type="NCBIfam" id="NF008907">
    <property type="entry name" value="PRK12270.1"/>
    <property type="match status" value="1"/>
</dbReference>
<evidence type="ECO:0000313" key="11">
    <source>
        <dbReference type="Proteomes" id="UP000054937"/>
    </source>
</evidence>
<dbReference type="Gene3D" id="1.10.287.1150">
    <property type="entry name" value="TPP helical domain"/>
    <property type="match status" value="1"/>
</dbReference>
<gene>
    <name evidence="10" type="ORF">PPERSA_06579</name>
</gene>
<comment type="cofactor">
    <cofactor evidence="1">
        <name>thiamine diphosphate</name>
        <dbReference type="ChEBI" id="CHEBI:58937"/>
    </cofactor>
</comment>
<dbReference type="PANTHER" id="PTHR23152:SF4">
    <property type="entry name" value="2-OXOADIPATE DEHYDROGENASE COMPLEX COMPONENT E1"/>
    <property type="match status" value="1"/>
</dbReference>
<dbReference type="GO" id="GO:0030976">
    <property type="term" value="F:thiamine pyrophosphate binding"/>
    <property type="evidence" value="ECO:0007669"/>
    <property type="project" value="InterPro"/>
</dbReference>
<evidence type="ECO:0000256" key="6">
    <source>
        <dbReference type="ARBA" id="ARBA00037426"/>
    </source>
</evidence>
<dbReference type="SUPFAM" id="SSF52518">
    <property type="entry name" value="Thiamin diphosphate-binding fold (THDP-binding)"/>
    <property type="match status" value="2"/>
</dbReference>
<dbReference type="InterPro" id="IPR042179">
    <property type="entry name" value="KGD_C_sf"/>
</dbReference>
<dbReference type="Proteomes" id="UP000054937">
    <property type="component" value="Unassembled WGS sequence"/>
</dbReference>
<dbReference type="InParanoid" id="A0A0V0QRX3"/>
<dbReference type="AlphaFoldDB" id="A0A0V0QRX3"/>
<dbReference type="PIRSF" id="PIRSF000157">
    <property type="entry name" value="Oxoglu_dh_E1"/>
    <property type="match status" value="1"/>
</dbReference>
<dbReference type="EC" id="1.2.4.2" evidence="3"/>
<evidence type="ECO:0000256" key="7">
    <source>
        <dbReference type="ARBA" id="ARBA00040267"/>
    </source>
</evidence>
<dbReference type="InterPro" id="IPR029061">
    <property type="entry name" value="THDP-binding"/>
</dbReference>
<dbReference type="InterPro" id="IPR011603">
    <property type="entry name" value="2oxoglutarate_DH_E1"/>
</dbReference>
<comment type="similarity">
    <text evidence="2">Belongs to the alpha-ketoglutarate dehydrogenase family.</text>
</comment>
<dbReference type="Pfam" id="PF16078">
    <property type="entry name" value="2-oxogl_dehyd_N"/>
    <property type="match status" value="1"/>
</dbReference>
<dbReference type="CDD" id="cd02016">
    <property type="entry name" value="TPP_E1_OGDC_like"/>
    <property type="match status" value="1"/>
</dbReference>
<dbReference type="NCBIfam" id="NF006914">
    <property type="entry name" value="PRK09404.1"/>
    <property type="match status" value="1"/>
</dbReference>
<dbReference type="SMART" id="SM00861">
    <property type="entry name" value="Transket_pyr"/>
    <property type="match status" value="1"/>
</dbReference>
<sequence>MLKQTQKLAKNLFQNKVQYNFQSSKNFLKPAGVGINPYTQQMYDTWKQNPSLVDPEWNAYFLSNIENANLSQITLDKNMVLQQSELAMIAYMAVRRYLAKGHEYAKLDPLKLVETYGNRPEFGKKKLQAKNVLATLPITESQLDQPFTIENGEYLKEISFFLSEKSQWTLREIVEKLDKIYCGEIGWEYFHIENEQKRKWLQERIENFTLGQISKEDKLKALQRIVKNEALNSFFVSKFSTVKRFGIEGCDALISGLESTVDKAHELGIENINIGMPHRGRLNTLATVMHKPLEEIFSEFQDKKINKKSNEGWGGAGDVKYHLGVTSERKYDNGPNMNMRLLPNPSHLEAVNPCVYGSARAIQDFIGDNERQKVMGILIHGDSAFSGQGVVYESLQLGDLKGYTSGGIIHIVANNQIGFTTTPAEYRSGFHCTEIAKVVEAPIFHVNADHPEKVDFIMKLAVEYRQQFNSDVVVDIVGYRKFGHNELDQPAFTQPVWQRQIQMHPNVKEIYSKQCIEEGLITEEQIREMAADYTEQFEESYQTSRSDTFDPEQWRMKAWEQVRQAQQFGVIKNTNQTVQQLKKLGFALNQLPEDFHAHKQIEKIYQARAQSIETGKNIDMATAEALAFGSLLQEGFGIRLSGQDVERGTFSHRHSRLHDQKEFKVHTPFHNIMTQEQIQQNLFNSVNSSLSEYGVLGFEYGYSITNPNTLVMWEAQFGDFSNGAQIMIDNFIATGETKWGIQSGLVIMLPHGMDGQGAEHSSGRLERYLSLSDDNIELAAEKRSTKIRRQIRKANWQIVNCTTSVNYFHALRRQMRRDFRKPLVMFNSKKLLRFKRACSDLQDFQDQIRFTTVYGESFPEQLVPDEQIKKVVICSGQVYYDILAKREELNKNDIAIIRVEQLCPFPYDFLKEKLFNYSNAEFIWCQEEHRNHGAWEYVEPRIELILEQLHKEGRTNKRQWLFYEGRKYSASPAAGSPKIHQIELDNFLNSLYNY</sequence>
<proteinExistence type="inferred from homology"/>
<protein>
    <recommendedName>
        <fullName evidence="7">2-oxoglutarate dehydrogenase, mitochondrial</fullName>
        <ecNumber evidence="3">1.2.4.2</ecNumber>
    </recommendedName>
    <alternativeName>
        <fullName evidence="8">2-oxoglutarate dehydrogenase complex component E1</fullName>
    </alternativeName>
</protein>
<dbReference type="Gene3D" id="3.40.50.12470">
    <property type="match status" value="1"/>
</dbReference>
<dbReference type="GO" id="GO:0005739">
    <property type="term" value="C:mitochondrion"/>
    <property type="evidence" value="ECO:0007669"/>
    <property type="project" value="TreeGrafter"/>
</dbReference>
<reference evidence="10 11" key="1">
    <citation type="journal article" date="2015" name="Sci. Rep.">
        <title>Genome of the facultative scuticociliatosis pathogen Pseudocohnilembus persalinus provides insight into its virulence through horizontal gene transfer.</title>
        <authorList>
            <person name="Xiong J."/>
            <person name="Wang G."/>
            <person name="Cheng J."/>
            <person name="Tian M."/>
            <person name="Pan X."/>
            <person name="Warren A."/>
            <person name="Jiang C."/>
            <person name="Yuan D."/>
            <person name="Miao W."/>
        </authorList>
    </citation>
    <scope>NUCLEOTIDE SEQUENCE [LARGE SCALE GENOMIC DNA]</scope>
    <source>
        <strain evidence="10">36N120E</strain>
    </source>
</reference>
<dbReference type="InterPro" id="IPR001017">
    <property type="entry name" value="DH_E1"/>
</dbReference>
<dbReference type="OrthoDB" id="413077at2759"/>
<dbReference type="NCBIfam" id="TIGR00239">
    <property type="entry name" value="2oxo_dh_E1"/>
    <property type="match status" value="1"/>
</dbReference>
<dbReference type="InterPro" id="IPR031717">
    <property type="entry name" value="ODO-1/KGD_C"/>
</dbReference>
<keyword evidence="11" id="KW-1185">Reference proteome</keyword>
<keyword evidence="5" id="KW-0786">Thiamine pyrophosphate</keyword>
<dbReference type="OMA" id="RDSYCRT"/>
<evidence type="ECO:0000256" key="8">
    <source>
        <dbReference type="ARBA" id="ARBA00042984"/>
    </source>
</evidence>
<evidence type="ECO:0000256" key="1">
    <source>
        <dbReference type="ARBA" id="ARBA00001964"/>
    </source>
</evidence>
<evidence type="ECO:0000259" key="9">
    <source>
        <dbReference type="SMART" id="SM00861"/>
    </source>
</evidence>
<dbReference type="Pfam" id="PF02779">
    <property type="entry name" value="Transket_pyr"/>
    <property type="match status" value="1"/>
</dbReference>
<comment type="caution">
    <text evidence="10">The sequence shown here is derived from an EMBL/GenBank/DDBJ whole genome shotgun (WGS) entry which is preliminary data.</text>
</comment>
<name>A0A0V0QRX3_PSEPJ</name>
<dbReference type="Pfam" id="PF00676">
    <property type="entry name" value="E1_dh"/>
    <property type="match status" value="1"/>
</dbReference>
<dbReference type="EMBL" id="LDAU01000110">
    <property type="protein sequence ID" value="KRX04945.1"/>
    <property type="molecule type" value="Genomic_DNA"/>
</dbReference>
<dbReference type="Pfam" id="PF16870">
    <property type="entry name" value="OxoGdeHyase_C"/>
    <property type="match status" value="1"/>
</dbReference>
<evidence type="ECO:0000313" key="10">
    <source>
        <dbReference type="EMBL" id="KRX04945.1"/>
    </source>
</evidence>
<dbReference type="InterPro" id="IPR032106">
    <property type="entry name" value="2-oxogl_dehyd_N"/>
</dbReference>
<evidence type="ECO:0000256" key="3">
    <source>
        <dbReference type="ARBA" id="ARBA00012280"/>
    </source>
</evidence>
<dbReference type="PANTHER" id="PTHR23152">
    <property type="entry name" value="2-OXOGLUTARATE DEHYDROGENASE"/>
    <property type="match status" value="1"/>
</dbReference>